<dbReference type="EMBL" id="JASCZI010001118">
    <property type="protein sequence ID" value="MED6114332.1"/>
    <property type="molecule type" value="Genomic_DNA"/>
</dbReference>
<proteinExistence type="predicted"/>
<sequence length="125" mass="14215">MFDLHRRCGPRQVMELVTEMEHFHRANGAPSSSRQWVTDPIHVKLFTMPLPRCMSTEIDLDSDDSSNEEYIGETDESSDSSDEEEFVPAIQMGYNFLLPPPAPIPNLLSVSSHFHTLNLAKGRFH</sequence>
<feature type="compositionally biased region" description="Acidic residues" evidence="1">
    <location>
        <begin position="58"/>
        <end position="83"/>
    </location>
</feature>
<organism evidence="2 3">
    <name type="scientific">Stylosanthes scabra</name>
    <dbReference type="NCBI Taxonomy" id="79078"/>
    <lineage>
        <taxon>Eukaryota</taxon>
        <taxon>Viridiplantae</taxon>
        <taxon>Streptophyta</taxon>
        <taxon>Embryophyta</taxon>
        <taxon>Tracheophyta</taxon>
        <taxon>Spermatophyta</taxon>
        <taxon>Magnoliopsida</taxon>
        <taxon>eudicotyledons</taxon>
        <taxon>Gunneridae</taxon>
        <taxon>Pentapetalae</taxon>
        <taxon>rosids</taxon>
        <taxon>fabids</taxon>
        <taxon>Fabales</taxon>
        <taxon>Fabaceae</taxon>
        <taxon>Papilionoideae</taxon>
        <taxon>50 kb inversion clade</taxon>
        <taxon>dalbergioids sensu lato</taxon>
        <taxon>Dalbergieae</taxon>
        <taxon>Pterocarpus clade</taxon>
        <taxon>Stylosanthes</taxon>
    </lineage>
</organism>
<protein>
    <submittedName>
        <fullName evidence="2">Uncharacterized protein</fullName>
    </submittedName>
</protein>
<accession>A0ABU6QQN1</accession>
<evidence type="ECO:0000313" key="3">
    <source>
        <dbReference type="Proteomes" id="UP001341840"/>
    </source>
</evidence>
<keyword evidence="3" id="KW-1185">Reference proteome</keyword>
<evidence type="ECO:0000256" key="1">
    <source>
        <dbReference type="SAM" id="MobiDB-lite"/>
    </source>
</evidence>
<name>A0ABU6QQN1_9FABA</name>
<dbReference type="Proteomes" id="UP001341840">
    <property type="component" value="Unassembled WGS sequence"/>
</dbReference>
<reference evidence="2 3" key="1">
    <citation type="journal article" date="2023" name="Plants (Basel)">
        <title>Bridging the Gap: Combining Genomics and Transcriptomics Approaches to Understand Stylosanthes scabra, an Orphan Legume from the Brazilian Caatinga.</title>
        <authorList>
            <person name="Ferreira-Neto J.R.C."/>
            <person name="da Silva M.D."/>
            <person name="Binneck E."/>
            <person name="de Melo N.F."/>
            <person name="da Silva R.H."/>
            <person name="de Melo A.L.T.M."/>
            <person name="Pandolfi V."/>
            <person name="Bustamante F.O."/>
            <person name="Brasileiro-Vidal A.C."/>
            <person name="Benko-Iseppon A.M."/>
        </authorList>
    </citation>
    <scope>NUCLEOTIDE SEQUENCE [LARGE SCALE GENOMIC DNA]</scope>
    <source>
        <tissue evidence="2">Leaves</tissue>
    </source>
</reference>
<evidence type="ECO:0000313" key="2">
    <source>
        <dbReference type="EMBL" id="MED6114332.1"/>
    </source>
</evidence>
<gene>
    <name evidence="2" type="ORF">PIB30_079245</name>
</gene>
<feature type="region of interest" description="Disordered" evidence="1">
    <location>
        <begin position="57"/>
        <end position="83"/>
    </location>
</feature>
<comment type="caution">
    <text evidence="2">The sequence shown here is derived from an EMBL/GenBank/DDBJ whole genome shotgun (WGS) entry which is preliminary data.</text>
</comment>